<reference evidence="1 2" key="1">
    <citation type="submission" date="2019-09" db="EMBL/GenBank/DDBJ databases">
        <title>Draft genome sequence of Pseudomonas brenneri CCUG 51514(T).</title>
        <authorList>
            <person name="Tunovic T."/>
            <person name="Pineiro-Iglesias B."/>
            <person name="Unosson C."/>
            <person name="Inganas E."/>
            <person name="Ohlen M."/>
            <person name="Cardew S."/>
            <person name="Jensie-Markopoulos S."/>
            <person name="Salva-Serra F."/>
            <person name="Jaen-Luchoro D."/>
            <person name="Svensson-Stadler L."/>
            <person name="Chun J."/>
            <person name="Moore E."/>
        </authorList>
    </citation>
    <scope>NUCLEOTIDE SEQUENCE [LARGE SCALE GENOMIC DNA]</scope>
    <source>
        <strain evidence="1 2">CCUG 51514</strain>
    </source>
</reference>
<name>A0A5B2V0F7_9PSED</name>
<proteinExistence type="predicted"/>
<dbReference type="AlphaFoldDB" id="A0A5B2V0F7"/>
<evidence type="ECO:0000313" key="1">
    <source>
        <dbReference type="EMBL" id="KAA2231719.1"/>
    </source>
</evidence>
<protein>
    <submittedName>
        <fullName evidence="1">Uncharacterized protein</fullName>
    </submittedName>
</protein>
<gene>
    <name evidence="1" type="ORF">F1720_06525</name>
</gene>
<accession>A0A5B2V0F7</accession>
<organism evidence="1 2">
    <name type="scientific">Pseudomonas brenneri</name>
    <dbReference type="NCBI Taxonomy" id="129817"/>
    <lineage>
        <taxon>Bacteria</taxon>
        <taxon>Pseudomonadati</taxon>
        <taxon>Pseudomonadota</taxon>
        <taxon>Gammaproteobacteria</taxon>
        <taxon>Pseudomonadales</taxon>
        <taxon>Pseudomonadaceae</taxon>
        <taxon>Pseudomonas</taxon>
    </lineage>
</organism>
<dbReference type="EMBL" id="VUOL01000003">
    <property type="protein sequence ID" value="KAA2231719.1"/>
    <property type="molecule type" value="Genomic_DNA"/>
</dbReference>
<dbReference type="Proteomes" id="UP000325296">
    <property type="component" value="Unassembled WGS sequence"/>
</dbReference>
<evidence type="ECO:0000313" key="2">
    <source>
        <dbReference type="Proteomes" id="UP000325296"/>
    </source>
</evidence>
<comment type="caution">
    <text evidence="1">The sequence shown here is derived from an EMBL/GenBank/DDBJ whole genome shotgun (WGS) entry which is preliminary data.</text>
</comment>
<sequence>MGPNARSCRVGWCCSARRGLYSLLSARFPVGAGLLAKASAQQTLMLTDPPLSRASPLPQVSNRAQGEIAAIQSNGPSTCR</sequence>